<feature type="domain" description="AB hydrolase-1" evidence="3">
    <location>
        <begin position="49"/>
        <end position="302"/>
    </location>
</feature>
<keyword evidence="2" id="KW-0378">Hydrolase</keyword>
<protein>
    <submittedName>
        <fullName evidence="4">13228_t:CDS:1</fullName>
    </submittedName>
</protein>
<name>A0A9N8WNE3_9GLOM</name>
<evidence type="ECO:0000259" key="3">
    <source>
        <dbReference type="Pfam" id="PF12697"/>
    </source>
</evidence>
<gene>
    <name evidence="4" type="ORF">CPELLU_LOCUS2173</name>
</gene>
<dbReference type="Gene3D" id="3.40.50.1820">
    <property type="entry name" value="alpha/beta hydrolase"/>
    <property type="match status" value="1"/>
</dbReference>
<dbReference type="OrthoDB" id="94039at2759"/>
<proteinExistence type="inferred from homology"/>
<keyword evidence="5" id="KW-1185">Reference proteome</keyword>
<dbReference type="AlphaFoldDB" id="A0A9N8WNE3"/>
<dbReference type="PANTHER" id="PTHR46118">
    <property type="entry name" value="PROTEIN ABHD11"/>
    <property type="match status" value="1"/>
</dbReference>
<comment type="similarity">
    <text evidence="1">Belongs to the AB hydrolase superfamily.</text>
</comment>
<dbReference type="Pfam" id="PF12697">
    <property type="entry name" value="Abhydrolase_6"/>
    <property type="match status" value="1"/>
</dbReference>
<evidence type="ECO:0000313" key="5">
    <source>
        <dbReference type="Proteomes" id="UP000789759"/>
    </source>
</evidence>
<dbReference type="GO" id="GO:0016787">
    <property type="term" value="F:hydrolase activity"/>
    <property type="evidence" value="ECO:0007669"/>
    <property type="project" value="UniProtKB-KW"/>
</dbReference>
<dbReference type="SUPFAM" id="SSF53474">
    <property type="entry name" value="alpha/beta-Hydrolases"/>
    <property type="match status" value="1"/>
</dbReference>
<evidence type="ECO:0000313" key="4">
    <source>
        <dbReference type="EMBL" id="CAG8495053.1"/>
    </source>
</evidence>
<sequence>MSTLKIISHIFPASLERKVPGQGGHLRIAANSYVTTDIDTKNNYGKISLVFAHATGFHKELWNPIIKKLHKQRYRWNGGDIWTLDCSNHGDSALLNHDVLPNSFSWLDFSRDILQLIDEAKIQKPIIGIGHSFGGTSMLMAETIRPGTFASIIAIEPIIHPILSKEFKLNSTAVKKRRDRWPDRETAHAGFSMNPFFQSWDPEMLNLYVQYGLYELPSGEVALKCPKTQEYYTFFHESVIQFSSFYQLPKIQCPTLFVVGTKSTYDFKDLALLKASQCRYSEIISMDAGHLVPMEKPAQIVDIIEYFARKLSRNKGLLYKKSPEDRNVHPVLAML</sequence>
<dbReference type="InterPro" id="IPR029058">
    <property type="entry name" value="AB_hydrolase_fold"/>
</dbReference>
<evidence type="ECO:0000256" key="1">
    <source>
        <dbReference type="ARBA" id="ARBA00008645"/>
    </source>
</evidence>
<reference evidence="4" key="1">
    <citation type="submission" date="2021-06" db="EMBL/GenBank/DDBJ databases">
        <authorList>
            <person name="Kallberg Y."/>
            <person name="Tangrot J."/>
            <person name="Rosling A."/>
        </authorList>
    </citation>
    <scope>NUCLEOTIDE SEQUENCE</scope>
    <source>
        <strain evidence="4">FL966</strain>
    </source>
</reference>
<dbReference type="PANTHER" id="PTHR46118:SF4">
    <property type="entry name" value="PROTEIN ABHD11"/>
    <property type="match status" value="1"/>
</dbReference>
<evidence type="ECO:0000256" key="2">
    <source>
        <dbReference type="ARBA" id="ARBA00022801"/>
    </source>
</evidence>
<organism evidence="4 5">
    <name type="scientific">Cetraspora pellucida</name>
    <dbReference type="NCBI Taxonomy" id="1433469"/>
    <lineage>
        <taxon>Eukaryota</taxon>
        <taxon>Fungi</taxon>
        <taxon>Fungi incertae sedis</taxon>
        <taxon>Mucoromycota</taxon>
        <taxon>Glomeromycotina</taxon>
        <taxon>Glomeromycetes</taxon>
        <taxon>Diversisporales</taxon>
        <taxon>Gigasporaceae</taxon>
        <taxon>Cetraspora</taxon>
    </lineage>
</organism>
<comment type="caution">
    <text evidence="4">The sequence shown here is derived from an EMBL/GenBank/DDBJ whole genome shotgun (WGS) entry which is preliminary data.</text>
</comment>
<accession>A0A9N8WNE3</accession>
<dbReference type="EMBL" id="CAJVQA010000896">
    <property type="protein sequence ID" value="CAG8495053.1"/>
    <property type="molecule type" value="Genomic_DNA"/>
</dbReference>
<dbReference type="Proteomes" id="UP000789759">
    <property type="component" value="Unassembled WGS sequence"/>
</dbReference>
<dbReference type="InterPro" id="IPR000073">
    <property type="entry name" value="AB_hydrolase_1"/>
</dbReference>